<evidence type="ECO:0000256" key="2">
    <source>
        <dbReference type="ARBA" id="ARBA00012814"/>
    </source>
</evidence>
<dbReference type="EC" id="6.1.1.20" evidence="2"/>
<dbReference type="InterPro" id="IPR005146">
    <property type="entry name" value="B3/B4_tRNA-bd"/>
</dbReference>
<dbReference type="Pfam" id="PF03483">
    <property type="entry name" value="B3_4"/>
    <property type="match status" value="1"/>
</dbReference>
<evidence type="ECO:0000256" key="6">
    <source>
        <dbReference type="ARBA" id="ARBA00022840"/>
    </source>
</evidence>
<dbReference type="Gene3D" id="3.30.56.10">
    <property type="match status" value="2"/>
</dbReference>
<evidence type="ECO:0000313" key="12">
    <source>
        <dbReference type="EMBL" id="AOM64425.1"/>
    </source>
</evidence>
<evidence type="ECO:0000256" key="7">
    <source>
        <dbReference type="ARBA" id="ARBA00022842"/>
    </source>
</evidence>
<dbReference type="PROSITE" id="PS51483">
    <property type="entry name" value="B5"/>
    <property type="match status" value="1"/>
</dbReference>
<protein>
    <recommendedName>
        <fullName evidence="2">phenylalanine--tRNA ligase</fullName>
        <ecNumber evidence="2">6.1.1.20</ecNumber>
    </recommendedName>
</protein>
<dbReference type="PROSITE" id="PS51447">
    <property type="entry name" value="FDX_ACB"/>
    <property type="match status" value="1"/>
</dbReference>
<dbReference type="Gene3D" id="3.50.40.10">
    <property type="entry name" value="Phenylalanyl-trna Synthetase, Chain B, domain 3"/>
    <property type="match status" value="1"/>
</dbReference>
<keyword evidence="5" id="KW-0547">Nucleotide-binding</keyword>
<dbReference type="SUPFAM" id="SSF46955">
    <property type="entry name" value="Putative DNA-binding domain"/>
    <property type="match status" value="2"/>
</dbReference>
<dbReference type="GO" id="GO:0009328">
    <property type="term" value="C:phenylalanine-tRNA ligase complex"/>
    <property type="evidence" value="ECO:0007669"/>
    <property type="project" value="TreeGrafter"/>
</dbReference>
<keyword evidence="12" id="KW-0934">Plastid</keyword>
<evidence type="ECO:0000256" key="9">
    <source>
        <dbReference type="ARBA" id="ARBA00023146"/>
    </source>
</evidence>
<dbReference type="PANTHER" id="PTHR10947:SF0">
    <property type="entry name" value="PHENYLALANINE--TRNA LIGASE BETA SUBUNIT"/>
    <property type="match status" value="1"/>
</dbReference>
<sequence length="691" mass="81511">MKFSWTWLNEIIDLSNFNLEEVTEKLTLAGFEIDSIKNLPEIQDKIIDFSVTANRQDVNCIIGLAREISSIMNIPFKHNAGRNYYRKTHKNNNIESDSLEDLFIDNLKNTKNTASPKWLQKYLAGCSITISNIIFDDIKEYIKIKWGQEIQIFDSNKIQLKHLRASLFSIGQNLSYITEVNNSKIELKKNSESMEHKNKITENSVIKSNNDIQYDNKTSSITLVGKVYSEKYLKLLKSNIKPKHTIKNLQICNRNDLYYAYCEALEILRTSTKGVHGKSYIYRKKKRDDEIIYVNKKNIRQILGQIKKRRRNFLATNEIIRILERLNLKPQYNKATQKFQVHIPEHRIEDLKRPIDVIEEIARIHGFNKFFDSLPNTIKKGRISEIKNILKKIRQILRDMGLNETIHYSLNKEKRADKISIYNPLIKDQAVLQNNIYSSLIDTKKYNVDQKNFQTEIFEIGRIFVHNDFNQLKHQEYIHLAGLIGKKDFSRSCWSKKSNELSWFEAKGMIEDFFEKLTADIAWKPFNKKNNSWFKCESLKIINEKKSAHIYNKVTKEIIGIFAELSSCDYNLDCKTYIFEINVNLLRKSLKSLTHLDYIFKKYSTYPSITRDISLTLSSKEYIDEIKQKIFNQNRLIKSVNIFNEYKNNNNLNNRNVGLRIIYRSDTKTLEEREVAEINQEINELLKEYIR</sequence>
<dbReference type="Gene3D" id="3.30.930.10">
    <property type="entry name" value="Bira Bifunctional Protein, Domain 2"/>
    <property type="match status" value="1"/>
</dbReference>
<dbReference type="Pfam" id="PF17759">
    <property type="entry name" value="tRNA_synthFbeta"/>
    <property type="match status" value="1"/>
</dbReference>
<dbReference type="GO" id="GO:0005524">
    <property type="term" value="F:ATP binding"/>
    <property type="evidence" value="ECO:0007669"/>
    <property type="project" value="UniProtKB-KW"/>
</dbReference>
<dbReference type="SMART" id="SM00896">
    <property type="entry name" value="FDX-ACB"/>
    <property type="match status" value="1"/>
</dbReference>
<dbReference type="InterPro" id="IPR045060">
    <property type="entry name" value="Phe-tRNA-ligase_IIc_bsu"/>
</dbReference>
<dbReference type="GeneID" id="29069550"/>
<evidence type="ECO:0000256" key="1">
    <source>
        <dbReference type="ARBA" id="ARBA00001946"/>
    </source>
</evidence>
<evidence type="ECO:0000256" key="4">
    <source>
        <dbReference type="ARBA" id="ARBA00022723"/>
    </source>
</evidence>
<dbReference type="InterPro" id="IPR045864">
    <property type="entry name" value="aa-tRNA-synth_II/BPL/LPL"/>
</dbReference>
<dbReference type="SUPFAM" id="SSF56037">
    <property type="entry name" value="PheT/TilS domain"/>
    <property type="match status" value="1"/>
</dbReference>
<keyword evidence="9 12" id="KW-0030">Aminoacyl-tRNA synthetase</keyword>
<dbReference type="GO" id="GO:0006432">
    <property type="term" value="P:phenylalanyl-tRNA aminoacylation"/>
    <property type="evidence" value="ECO:0007669"/>
    <property type="project" value="InterPro"/>
</dbReference>
<keyword evidence="4" id="KW-0479">Metal-binding</keyword>
<dbReference type="GO" id="GO:0004826">
    <property type="term" value="F:phenylalanine-tRNA ligase activity"/>
    <property type="evidence" value="ECO:0007669"/>
    <property type="project" value="UniProtKB-EC"/>
</dbReference>
<organism evidence="12">
    <name type="scientific">Rhodymenia pseudopalmata</name>
    <name type="common">Red alga</name>
    <dbReference type="NCBI Taxonomy" id="31502"/>
    <lineage>
        <taxon>Eukaryota</taxon>
        <taxon>Rhodophyta</taxon>
        <taxon>Florideophyceae</taxon>
        <taxon>Rhodymeniophycidae</taxon>
        <taxon>Rhodymeniales</taxon>
        <taxon>Rhodymeniaceae</taxon>
        <taxon>Rhodymenia</taxon>
    </lineage>
</organism>
<dbReference type="InterPro" id="IPR009061">
    <property type="entry name" value="DNA-bd_dom_put_sf"/>
</dbReference>
<dbReference type="SUPFAM" id="SSF54991">
    <property type="entry name" value="Anticodon-binding domain of PheRS"/>
    <property type="match status" value="1"/>
</dbReference>
<geneLocation type="plastid" evidence="12"/>
<dbReference type="InterPro" id="IPR020825">
    <property type="entry name" value="Phe-tRNA_synthase-like_B3/B4"/>
</dbReference>
<feature type="domain" description="B5" evidence="11">
    <location>
        <begin position="287"/>
        <end position="372"/>
    </location>
</feature>
<accession>A0A1C9C7Q9</accession>
<evidence type="ECO:0000256" key="5">
    <source>
        <dbReference type="ARBA" id="ARBA00022741"/>
    </source>
</evidence>
<dbReference type="GO" id="GO:0003723">
    <property type="term" value="F:RNA binding"/>
    <property type="evidence" value="ECO:0007669"/>
    <property type="project" value="InterPro"/>
</dbReference>
<gene>
    <name evidence="12" type="primary">syfB</name>
    <name evidence="12" type="ORF">Rhodyp_147</name>
</gene>
<dbReference type="Pfam" id="PF03484">
    <property type="entry name" value="B5"/>
    <property type="match status" value="1"/>
</dbReference>
<evidence type="ECO:0000259" key="10">
    <source>
        <dbReference type="PROSITE" id="PS51447"/>
    </source>
</evidence>
<dbReference type="InterPro" id="IPR005147">
    <property type="entry name" value="tRNA_synthase_B5-dom"/>
</dbReference>
<keyword evidence="3" id="KW-0436">Ligase</keyword>
<dbReference type="SUPFAM" id="SSF55681">
    <property type="entry name" value="Class II aaRS and biotin synthetases"/>
    <property type="match status" value="1"/>
</dbReference>
<keyword evidence="7" id="KW-0460">Magnesium</keyword>
<dbReference type="PANTHER" id="PTHR10947">
    <property type="entry name" value="PHENYLALANYL-TRNA SYNTHETASE BETA CHAIN AND LEUCINE-RICH REPEAT-CONTAINING PROTEIN 47"/>
    <property type="match status" value="1"/>
</dbReference>
<reference evidence="12" key="1">
    <citation type="journal article" date="2016" name="BMC Biol.">
        <title>Parallel evolution of highly conserved plastid genome architecture in red seaweeds and seed plants.</title>
        <authorList>
            <person name="Lee J."/>
            <person name="Cho C.H."/>
            <person name="Park S.I."/>
            <person name="Choi J.W."/>
            <person name="Song H.S."/>
            <person name="West J.A."/>
            <person name="Bhattacharya D."/>
            <person name="Yoon H.S."/>
        </authorList>
    </citation>
    <scope>NUCLEOTIDE SEQUENCE</scope>
</reference>
<dbReference type="RefSeq" id="YP_009293743.1">
    <property type="nucleotide sequence ID" value="NC_031144.1"/>
</dbReference>
<proteinExistence type="predicted"/>
<evidence type="ECO:0000259" key="11">
    <source>
        <dbReference type="PROSITE" id="PS51483"/>
    </source>
</evidence>
<evidence type="ECO:0000256" key="3">
    <source>
        <dbReference type="ARBA" id="ARBA00022598"/>
    </source>
</evidence>
<comment type="cofactor">
    <cofactor evidence="1">
        <name>Mg(2+)</name>
        <dbReference type="ChEBI" id="CHEBI:18420"/>
    </cofactor>
</comment>
<dbReference type="Gene3D" id="3.30.70.380">
    <property type="entry name" value="Ferrodoxin-fold anticodon-binding domain"/>
    <property type="match status" value="1"/>
</dbReference>
<name>A0A1C9C7Q9_RHOPU</name>
<keyword evidence="6" id="KW-0067">ATP-binding</keyword>
<keyword evidence="8" id="KW-0648">Protein biosynthesis</keyword>
<dbReference type="AlphaFoldDB" id="A0A1C9C7Q9"/>
<dbReference type="SMART" id="SM00874">
    <property type="entry name" value="B5"/>
    <property type="match status" value="1"/>
</dbReference>
<feature type="domain" description="FDX-ACB" evidence="10">
    <location>
        <begin position="604"/>
        <end position="691"/>
    </location>
</feature>
<dbReference type="EMBL" id="KX284709">
    <property type="protein sequence ID" value="AOM64425.1"/>
    <property type="molecule type" value="Genomic_DNA"/>
</dbReference>
<dbReference type="InterPro" id="IPR005121">
    <property type="entry name" value="Fdx_antiC-bd"/>
</dbReference>
<evidence type="ECO:0000256" key="8">
    <source>
        <dbReference type="ARBA" id="ARBA00022917"/>
    </source>
</evidence>
<dbReference type="GO" id="GO:0000287">
    <property type="term" value="F:magnesium ion binding"/>
    <property type="evidence" value="ECO:0007669"/>
    <property type="project" value="InterPro"/>
</dbReference>
<dbReference type="Pfam" id="PF03147">
    <property type="entry name" value="FDX-ACB"/>
    <property type="match status" value="1"/>
</dbReference>
<dbReference type="InterPro" id="IPR041616">
    <property type="entry name" value="PheRS_beta_core"/>
</dbReference>
<dbReference type="InterPro" id="IPR036690">
    <property type="entry name" value="Fdx_antiC-bd_sf"/>
</dbReference>